<reference evidence="4" key="1">
    <citation type="submission" date="2017-09" db="EMBL/GenBank/DDBJ databases">
        <title>Depth-based differentiation of microbial function through sediment-hosted aquifers and enrichment of novel symbionts in the deep terrestrial subsurface.</title>
        <authorList>
            <person name="Probst A.J."/>
            <person name="Ladd B."/>
            <person name="Jarett J.K."/>
            <person name="Geller-Mcgrath D.E."/>
            <person name="Sieber C.M.K."/>
            <person name="Emerson J.B."/>
            <person name="Anantharaman K."/>
            <person name="Thomas B.C."/>
            <person name="Malmstrom R."/>
            <person name="Stieglmeier M."/>
            <person name="Klingl A."/>
            <person name="Woyke T."/>
            <person name="Ryan C.M."/>
            <person name="Banfield J.F."/>
        </authorList>
    </citation>
    <scope>NUCLEOTIDE SEQUENCE [LARGE SCALE GENOMIC DNA]</scope>
</reference>
<accession>A0A2M7CQ80</accession>
<name>A0A2M7CQ80_9BACT</name>
<comment type="caution">
    <text evidence="3">The sequence shown here is derived from an EMBL/GenBank/DDBJ whole genome shotgun (WGS) entry which is preliminary data.</text>
</comment>
<dbReference type="Proteomes" id="UP000230595">
    <property type="component" value="Unassembled WGS sequence"/>
</dbReference>
<feature type="transmembrane region" description="Helical" evidence="2">
    <location>
        <begin position="12"/>
        <end position="29"/>
    </location>
</feature>
<dbReference type="AlphaFoldDB" id="A0A2M7CQ80"/>
<evidence type="ECO:0000256" key="1">
    <source>
        <dbReference type="SAM" id="MobiDB-lite"/>
    </source>
</evidence>
<sequence length="149" mass="17196">MTNQINKSNKILLTIIIVLAVALVAIIYWQKVGFNRNYWAIYLDTGDLYFGKLNYFPKLSLSDAYLLQRNEQNQQNPFSISKFSNAFWGPEDKIYINKENIVWKTKLKDDSQIINFIKNPQSAISSQESVNQPPVQMIPVQSTSTTNEQ</sequence>
<dbReference type="EMBL" id="PEUH01000032">
    <property type="protein sequence ID" value="PIV31766.1"/>
    <property type="molecule type" value="Genomic_DNA"/>
</dbReference>
<evidence type="ECO:0000256" key="2">
    <source>
        <dbReference type="SAM" id="Phobius"/>
    </source>
</evidence>
<keyword evidence="2" id="KW-0812">Transmembrane</keyword>
<proteinExistence type="predicted"/>
<gene>
    <name evidence="3" type="ORF">COS33_01470</name>
</gene>
<protein>
    <submittedName>
        <fullName evidence="3">Uncharacterized protein</fullName>
    </submittedName>
</protein>
<organism evidence="3 4">
    <name type="scientific">Candidatus Wolfebacteria bacterium CG02_land_8_20_14_3_00_37_12</name>
    <dbReference type="NCBI Taxonomy" id="1975066"/>
    <lineage>
        <taxon>Bacteria</taxon>
        <taxon>Candidatus Wolfeibacteriota</taxon>
    </lineage>
</organism>
<keyword evidence="2" id="KW-1133">Transmembrane helix</keyword>
<evidence type="ECO:0000313" key="3">
    <source>
        <dbReference type="EMBL" id="PIV31766.1"/>
    </source>
</evidence>
<keyword evidence="2" id="KW-0472">Membrane</keyword>
<evidence type="ECO:0000313" key="4">
    <source>
        <dbReference type="Proteomes" id="UP000230595"/>
    </source>
</evidence>
<feature type="region of interest" description="Disordered" evidence="1">
    <location>
        <begin position="125"/>
        <end position="149"/>
    </location>
</feature>